<reference evidence="1 2" key="1">
    <citation type="journal article" date="2012" name="J. Bacteriol.">
        <title>Draft Genome Sequence of Mesorhizobium alhagi CCNWXJ12-2T, a Novel Salt-Resistant Species Isolated from the Desert of Northwestern China.</title>
        <authorList>
            <person name="Zhou M."/>
            <person name="Chen W."/>
            <person name="Chen H."/>
            <person name="Wei G."/>
        </authorList>
    </citation>
    <scope>NUCLEOTIDE SEQUENCE [LARGE SCALE GENOMIC DNA]</scope>
    <source>
        <strain evidence="1 2">CCNWXJ12-2</strain>
    </source>
</reference>
<protein>
    <submittedName>
        <fullName evidence="1">Uncharacterized protein</fullName>
    </submittedName>
</protein>
<gene>
    <name evidence="1" type="ORF">MAXJ12_30392</name>
</gene>
<accession>H0I0U1</accession>
<keyword evidence="2" id="KW-1185">Reference proteome</keyword>
<organism evidence="1 2">
    <name type="scientific">Mesorhizobium alhagi CCNWXJ12-2</name>
    <dbReference type="NCBI Taxonomy" id="1107882"/>
    <lineage>
        <taxon>Bacteria</taxon>
        <taxon>Pseudomonadati</taxon>
        <taxon>Pseudomonadota</taxon>
        <taxon>Alphaproteobacteria</taxon>
        <taxon>Hyphomicrobiales</taxon>
        <taxon>Phyllobacteriaceae</taxon>
        <taxon>Allomesorhizobium</taxon>
    </lineage>
</organism>
<evidence type="ECO:0000313" key="1">
    <source>
        <dbReference type="EMBL" id="EHK53413.1"/>
    </source>
</evidence>
<dbReference type="AlphaFoldDB" id="H0I0U1"/>
<sequence>MPGITDPDELKFLESVFEEACRVSKVSRDSPEAENMALKLMLLHQSGVDDRGQLLEATIALADPDADQG</sequence>
<proteinExistence type="predicted"/>
<dbReference type="EMBL" id="AHAM01000271">
    <property type="protein sequence ID" value="EHK53413.1"/>
    <property type="molecule type" value="Genomic_DNA"/>
</dbReference>
<dbReference type="Proteomes" id="UP000003250">
    <property type="component" value="Unassembled WGS sequence"/>
</dbReference>
<evidence type="ECO:0000313" key="2">
    <source>
        <dbReference type="Proteomes" id="UP000003250"/>
    </source>
</evidence>
<name>H0I0U1_9HYPH</name>